<reference evidence="1" key="1">
    <citation type="journal article" date="2015" name="Nature">
        <title>Complex archaea that bridge the gap between prokaryotes and eukaryotes.</title>
        <authorList>
            <person name="Spang A."/>
            <person name="Saw J.H."/>
            <person name="Jorgensen S.L."/>
            <person name="Zaremba-Niedzwiedzka K."/>
            <person name="Martijn J."/>
            <person name="Lind A.E."/>
            <person name="van Eijk R."/>
            <person name="Schleper C."/>
            <person name="Guy L."/>
            <person name="Ettema T.J."/>
        </authorList>
    </citation>
    <scope>NUCLEOTIDE SEQUENCE</scope>
</reference>
<accession>A0A0F9KDX8</accession>
<organism evidence="1">
    <name type="scientific">marine sediment metagenome</name>
    <dbReference type="NCBI Taxonomy" id="412755"/>
    <lineage>
        <taxon>unclassified sequences</taxon>
        <taxon>metagenomes</taxon>
        <taxon>ecological metagenomes</taxon>
    </lineage>
</organism>
<dbReference type="EMBL" id="LAZR01008176">
    <property type="protein sequence ID" value="KKM80469.1"/>
    <property type="molecule type" value="Genomic_DNA"/>
</dbReference>
<name>A0A0F9KDX8_9ZZZZ</name>
<gene>
    <name evidence="1" type="ORF">LCGC14_1339530</name>
</gene>
<protein>
    <submittedName>
        <fullName evidence="1">Uncharacterized protein</fullName>
    </submittedName>
</protein>
<evidence type="ECO:0000313" key="1">
    <source>
        <dbReference type="EMBL" id="KKM80469.1"/>
    </source>
</evidence>
<dbReference type="AlphaFoldDB" id="A0A0F9KDX8"/>
<comment type="caution">
    <text evidence="1">The sequence shown here is derived from an EMBL/GenBank/DDBJ whole genome shotgun (WGS) entry which is preliminary data.</text>
</comment>
<proteinExistence type="predicted"/>
<sequence>MKFQCDMCQGTGKSQILQNKDGSQVWGTTMNYDLITDNGVVVSKKDTMTITIDCSICHGTGIMPPYLAKYAHEDWFGATPIVEKEEI</sequence>